<dbReference type="Proteomes" id="UP000471031">
    <property type="component" value="Unassembled WGS sequence"/>
</dbReference>
<name>A0A845LGQ8_HELGE</name>
<dbReference type="GO" id="GO:0030153">
    <property type="term" value="P:bacteriocin immunity"/>
    <property type="evidence" value="ECO:0007669"/>
    <property type="project" value="InterPro"/>
</dbReference>
<keyword evidence="4" id="KW-1185">Reference proteome</keyword>
<reference evidence="3 4" key="1">
    <citation type="submission" date="2020-01" db="EMBL/GenBank/DDBJ databases">
        <title>Whole genome sequence of Heliobacterium gestii DSM 11169.</title>
        <authorList>
            <person name="Kyndt J.A."/>
            <person name="Meyer T.E."/>
        </authorList>
    </citation>
    <scope>NUCLEOTIDE SEQUENCE [LARGE SCALE GENOMIC DNA]</scope>
    <source>
        <strain evidence="3 4">DSM 11169</strain>
    </source>
</reference>
<organism evidence="3 4">
    <name type="scientific">Heliomicrobium gestii</name>
    <name type="common">Heliobacterium gestii</name>
    <dbReference type="NCBI Taxonomy" id="2699"/>
    <lineage>
        <taxon>Bacteria</taxon>
        <taxon>Bacillati</taxon>
        <taxon>Bacillota</taxon>
        <taxon>Clostridia</taxon>
        <taxon>Eubacteriales</taxon>
        <taxon>Heliobacteriaceae</taxon>
        <taxon>Heliomicrobium</taxon>
    </lineage>
</organism>
<evidence type="ECO:0000259" key="2">
    <source>
        <dbReference type="Pfam" id="PF06713"/>
    </source>
</evidence>
<feature type="domain" description="Uncharacterized protein YyaB-like PH" evidence="2">
    <location>
        <begin position="53"/>
        <end position="127"/>
    </location>
</feature>
<dbReference type="OrthoDB" id="2082701at2"/>
<protein>
    <recommendedName>
        <fullName evidence="2">Uncharacterized protein YyaB-like PH domain-containing protein</fullName>
    </recommendedName>
</protein>
<keyword evidence="1" id="KW-0812">Transmembrane</keyword>
<feature type="transmembrane region" description="Helical" evidence="1">
    <location>
        <begin position="35"/>
        <end position="57"/>
    </location>
</feature>
<dbReference type="EMBL" id="WXEX01000021">
    <property type="protein sequence ID" value="MZP44604.1"/>
    <property type="molecule type" value="Genomic_DNA"/>
</dbReference>
<evidence type="ECO:0000313" key="4">
    <source>
        <dbReference type="Proteomes" id="UP000471031"/>
    </source>
</evidence>
<dbReference type="AlphaFoldDB" id="A0A845LGQ8"/>
<sequence length="147" mass="16909">MYFRAKKDFSHFFMAFFVYAGGITYGVLIQHNSVAIMYAIILAAFLFLIYFTTGYTLQEKALFIQLGPIKRTIPYGEMRRVRKAFGLQPGPALSLDKLEIVYGDRMDHVFISPERDSVFLHELKQRCPRLKIEGVTSEIEAIDNESV</sequence>
<dbReference type="Pfam" id="PF06713">
    <property type="entry name" value="bPH_4"/>
    <property type="match status" value="1"/>
</dbReference>
<feature type="transmembrane region" description="Helical" evidence="1">
    <location>
        <begin position="12"/>
        <end position="29"/>
    </location>
</feature>
<comment type="caution">
    <text evidence="3">The sequence shown here is derived from an EMBL/GenBank/DDBJ whole genome shotgun (WGS) entry which is preliminary data.</text>
</comment>
<keyword evidence="1" id="KW-1133">Transmembrane helix</keyword>
<keyword evidence="1" id="KW-0472">Membrane</keyword>
<dbReference type="RefSeq" id="WP_161263171.1">
    <property type="nucleotide sequence ID" value="NZ_JAFBDC010000024.1"/>
</dbReference>
<evidence type="ECO:0000256" key="1">
    <source>
        <dbReference type="SAM" id="Phobius"/>
    </source>
</evidence>
<accession>A0A845LGQ8</accession>
<proteinExistence type="predicted"/>
<gene>
    <name evidence="3" type="ORF">GTO89_16360</name>
</gene>
<evidence type="ECO:0000313" key="3">
    <source>
        <dbReference type="EMBL" id="MZP44604.1"/>
    </source>
</evidence>
<dbReference type="InterPro" id="IPR009589">
    <property type="entry name" value="PH_YyaB-like"/>
</dbReference>